<reference evidence="1 2" key="1">
    <citation type="submission" date="2018-03" db="EMBL/GenBank/DDBJ databases">
        <title>Whole genome sequencing of Histamine producing bacteria.</title>
        <authorList>
            <person name="Butler K."/>
        </authorList>
    </citation>
    <scope>NUCLEOTIDE SEQUENCE [LARGE SCALE GENOMIC DNA]</scope>
    <source>
        <strain evidence="1 2">Res.4.1</strain>
    </source>
</reference>
<accession>A0A2T3KUG7</accession>
<dbReference type="EMBL" id="PYNS01000012">
    <property type="protein sequence ID" value="PSV10449.1"/>
    <property type="molecule type" value="Genomic_DNA"/>
</dbReference>
<dbReference type="Proteomes" id="UP000240530">
    <property type="component" value="Unassembled WGS sequence"/>
</dbReference>
<evidence type="ECO:0000313" key="2">
    <source>
        <dbReference type="Proteomes" id="UP000240530"/>
    </source>
</evidence>
<dbReference type="RefSeq" id="WP_045069080.1">
    <property type="nucleotide sequence ID" value="NZ_CP131574.1"/>
</dbReference>
<proteinExistence type="predicted"/>
<protein>
    <submittedName>
        <fullName evidence="1">DinI family protein</fullName>
    </submittedName>
</protein>
<dbReference type="InterPro" id="IPR036687">
    <property type="entry name" value="DinI-like_sf"/>
</dbReference>
<evidence type="ECO:0000313" key="1">
    <source>
        <dbReference type="EMBL" id="PSV10449.1"/>
    </source>
</evidence>
<dbReference type="GeneID" id="99742966"/>
<comment type="caution">
    <text evidence="1">The sequence shown here is derived from an EMBL/GenBank/DDBJ whole genome shotgun (WGS) entry which is preliminary data.</text>
</comment>
<dbReference type="Gene3D" id="3.30.910.10">
    <property type="entry name" value="DinI-like"/>
    <property type="match status" value="1"/>
</dbReference>
<dbReference type="SUPFAM" id="SSF54857">
    <property type="entry name" value="DNA damage-inducible protein DinI"/>
    <property type="match status" value="1"/>
</dbReference>
<gene>
    <name evidence="1" type="ORF">C0W93_12050</name>
</gene>
<name>A0A2T3KUG7_PHOLD</name>
<dbReference type="Pfam" id="PF06183">
    <property type="entry name" value="DinI"/>
    <property type="match status" value="1"/>
</dbReference>
<organism evidence="1 2">
    <name type="scientific">Photobacterium leiognathi subsp. mandapamensis</name>
    <name type="common">Photobacterium mandapamensis</name>
    <dbReference type="NCBI Taxonomy" id="48408"/>
    <lineage>
        <taxon>Bacteria</taxon>
        <taxon>Pseudomonadati</taxon>
        <taxon>Pseudomonadota</taxon>
        <taxon>Gammaproteobacteria</taxon>
        <taxon>Vibrionales</taxon>
        <taxon>Vibrionaceae</taxon>
        <taxon>Photobacterium</taxon>
    </lineage>
</organism>
<dbReference type="PANTHER" id="PTHR36572:SF2">
    <property type="entry name" value="DNA DAMAGE-INDUCIBLE PROTEIN I"/>
    <property type="match status" value="1"/>
</dbReference>
<dbReference type="InterPro" id="IPR010391">
    <property type="entry name" value="DNA_damage-inducible_DinI-like"/>
</dbReference>
<sequence length="82" mass="9725">MRIELMINKLNLSETHFTKIDEEFTRRVLTVWPDANVRVRLGGNNDLSVLGCLSDEKERVESLLQEMFDEADEWLYNDIDMY</sequence>
<dbReference type="AlphaFoldDB" id="A0A2T3KUG7"/>
<dbReference type="GO" id="GO:0009432">
    <property type="term" value="P:SOS response"/>
    <property type="evidence" value="ECO:0007669"/>
    <property type="project" value="TreeGrafter"/>
</dbReference>
<dbReference type="PANTHER" id="PTHR36572">
    <property type="entry name" value="DNA DAMAGE-INDUCIBLE PROTEIN I-RELATED"/>
    <property type="match status" value="1"/>
</dbReference>